<dbReference type="STRING" id="117157.SAMN04489717_3586"/>
<evidence type="ECO:0000313" key="1">
    <source>
        <dbReference type="EMBL" id="SDS70506.1"/>
    </source>
</evidence>
<organism evidence="1 2">
    <name type="scientific">Actinopolymorpha singaporensis</name>
    <dbReference type="NCBI Taxonomy" id="117157"/>
    <lineage>
        <taxon>Bacteria</taxon>
        <taxon>Bacillati</taxon>
        <taxon>Actinomycetota</taxon>
        <taxon>Actinomycetes</taxon>
        <taxon>Propionibacteriales</taxon>
        <taxon>Actinopolymorphaceae</taxon>
        <taxon>Actinopolymorpha</taxon>
    </lineage>
</organism>
<name>A0A1H1UE97_9ACTN</name>
<dbReference type="Proteomes" id="UP000198983">
    <property type="component" value="Chromosome I"/>
</dbReference>
<sequence length="110" mass="12439">MIGTTWRDQHRAITARLAPCTAAAGRIAAELADRFVPLGIDAAPLWDERRGRWGVRVVEPANGGQLHMHVWLDDDHWTWVPGCAWSAAADDYDRVVRFVLTWVTEHRVVV</sequence>
<accession>A0A1H1UE97</accession>
<keyword evidence="2" id="KW-1185">Reference proteome</keyword>
<proteinExistence type="predicted"/>
<dbReference type="RefSeq" id="WP_157728624.1">
    <property type="nucleotide sequence ID" value="NZ_LT629732.1"/>
</dbReference>
<evidence type="ECO:0000313" key="2">
    <source>
        <dbReference type="Proteomes" id="UP000198983"/>
    </source>
</evidence>
<reference evidence="1 2" key="1">
    <citation type="submission" date="2016-10" db="EMBL/GenBank/DDBJ databases">
        <authorList>
            <person name="de Groot N.N."/>
        </authorList>
    </citation>
    <scope>NUCLEOTIDE SEQUENCE [LARGE SCALE GENOMIC DNA]</scope>
    <source>
        <strain evidence="1 2">DSM 22024</strain>
    </source>
</reference>
<protein>
    <submittedName>
        <fullName evidence="1">Uncharacterized protein</fullName>
    </submittedName>
</protein>
<dbReference type="AlphaFoldDB" id="A0A1H1UE97"/>
<dbReference type="EMBL" id="LT629732">
    <property type="protein sequence ID" value="SDS70506.1"/>
    <property type="molecule type" value="Genomic_DNA"/>
</dbReference>
<gene>
    <name evidence="1" type="ORF">SAMN04489717_3586</name>
</gene>
<dbReference type="OrthoDB" id="5485224at2"/>